<evidence type="ECO:0000313" key="3">
    <source>
        <dbReference type="Proteomes" id="UP000058074"/>
    </source>
</evidence>
<evidence type="ECO:0000313" key="2">
    <source>
        <dbReference type="EMBL" id="ALH79857.1"/>
    </source>
</evidence>
<dbReference type="KEGG" id="smag:AN936_05605"/>
<name>A0A0N9UT46_SPHMC</name>
<evidence type="ECO:0000256" key="1">
    <source>
        <dbReference type="SAM" id="MobiDB-lite"/>
    </source>
</evidence>
<organism evidence="2 3">
    <name type="scientific">Sphingopyxis macrogoltabida</name>
    <name type="common">Sphingomonas macrogoltabidus</name>
    <dbReference type="NCBI Taxonomy" id="33050"/>
    <lineage>
        <taxon>Bacteria</taxon>
        <taxon>Pseudomonadati</taxon>
        <taxon>Pseudomonadota</taxon>
        <taxon>Alphaproteobacteria</taxon>
        <taxon>Sphingomonadales</taxon>
        <taxon>Sphingomonadaceae</taxon>
        <taxon>Sphingopyxis</taxon>
    </lineage>
</organism>
<sequence length="85" mass="9133">MIVTDASARHRRVDFHADSPEQAFLLARNEKDGVEVELFEGEHLLARMTKSGANMWQIGGVRTARAPSRREAPAMPGAGAGSSSA</sequence>
<dbReference type="Proteomes" id="UP000058074">
    <property type="component" value="Chromosome"/>
</dbReference>
<feature type="region of interest" description="Disordered" evidence="1">
    <location>
        <begin position="62"/>
        <end position="85"/>
    </location>
</feature>
<dbReference type="AlphaFoldDB" id="A0A0N9UT46"/>
<dbReference type="PATRIC" id="fig|33050.5.peg.1168"/>
<dbReference type="EMBL" id="CP012700">
    <property type="protein sequence ID" value="ALH79857.1"/>
    <property type="molecule type" value="Genomic_DNA"/>
</dbReference>
<gene>
    <name evidence="2" type="ORF">AN936_05605</name>
</gene>
<proteinExistence type="predicted"/>
<protein>
    <submittedName>
        <fullName evidence="2">Uncharacterized protein</fullName>
    </submittedName>
</protein>
<reference evidence="2 3" key="1">
    <citation type="journal article" date="2015" name="Genome Announc.">
        <title>Complete Genome Sequence of Polypropylene Glycol- and Polyethylene Glycol-Degrading Sphingopyxis macrogoltabida Strain EY-1.</title>
        <authorList>
            <person name="Ohtsubo Y."/>
            <person name="Nagata Y."/>
            <person name="Numata M."/>
            <person name="Tsuchikane K."/>
            <person name="Hosoyama A."/>
            <person name="Yamazoe A."/>
            <person name="Tsuda M."/>
            <person name="Fujita N."/>
            <person name="Kawai F."/>
        </authorList>
    </citation>
    <scope>NUCLEOTIDE SEQUENCE [LARGE SCALE GENOMIC DNA]</scope>
    <source>
        <strain evidence="2 3">EY-1</strain>
    </source>
</reference>
<accession>A0A0N9UT46</accession>